<dbReference type="InterPro" id="IPR051022">
    <property type="entry name" value="Notch_Cell-Fate_Det"/>
</dbReference>
<evidence type="ECO:0000256" key="5">
    <source>
        <dbReference type="PROSITE-ProRule" id="PRU00076"/>
    </source>
</evidence>
<dbReference type="GO" id="GO:0045197">
    <property type="term" value="P:establishment or maintenance of epithelial cell apical/basal polarity"/>
    <property type="evidence" value="ECO:0007669"/>
    <property type="project" value="TreeGrafter"/>
</dbReference>
<feature type="disulfide bond" evidence="5">
    <location>
        <begin position="49"/>
        <end position="58"/>
    </location>
</feature>
<dbReference type="InterPro" id="IPR000742">
    <property type="entry name" value="EGF"/>
</dbReference>
<dbReference type="PANTHER" id="PTHR24049">
    <property type="entry name" value="CRUMBS FAMILY MEMBER"/>
    <property type="match status" value="1"/>
</dbReference>
<feature type="disulfide bond" evidence="5">
    <location>
        <begin position="86"/>
        <end position="95"/>
    </location>
</feature>
<organism evidence="8 9">
    <name type="scientific">Ascaris lumbricoides</name>
    <name type="common">Giant roundworm</name>
    <dbReference type="NCBI Taxonomy" id="6252"/>
    <lineage>
        <taxon>Eukaryota</taxon>
        <taxon>Metazoa</taxon>
        <taxon>Ecdysozoa</taxon>
        <taxon>Nematoda</taxon>
        <taxon>Chromadorea</taxon>
        <taxon>Rhabditida</taxon>
        <taxon>Spirurina</taxon>
        <taxon>Ascaridomorpha</taxon>
        <taxon>Ascaridoidea</taxon>
        <taxon>Ascarididae</taxon>
        <taxon>Ascaris</taxon>
    </lineage>
</organism>
<dbReference type="Proteomes" id="UP000036681">
    <property type="component" value="Unplaced"/>
</dbReference>
<keyword evidence="3" id="KW-0677">Repeat</keyword>
<evidence type="ECO:0000256" key="4">
    <source>
        <dbReference type="ARBA" id="ARBA00023157"/>
    </source>
</evidence>
<dbReference type="GO" id="GO:0032991">
    <property type="term" value="C:protein-containing complex"/>
    <property type="evidence" value="ECO:0007669"/>
    <property type="project" value="TreeGrafter"/>
</dbReference>
<dbReference type="PROSITE" id="PS50026">
    <property type="entry name" value="EGF_3"/>
    <property type="match status" value="2"/>
</dbReference>
<dbReference type="PROSITE" id="PS01186">
    <property type="entry name" value="EGF_2"/>
    <property type="match status" value="1"/>
</dbReference>
<evidence type="ECO:0000256" key="1">
    <source>
        <dbReference type="ARBA" id="ARBA00022536"/>
    </source>
</evidence>
<feature type="domain" description="EGF-like" evidence="7">
    <location>
        <begin position="23"/>
        <end position="59"/>
    </location>
</feature>
<feature type="region of interest" description="Disordered" evidence="6">
    <location>
        <begin position="1"/>
        <end position="25"/>
    </location>
</feature>
<dbReference type="PROSITE" id="PS00022">
    <property type="entry name" value="EGF_1"/>
    <property type="match status" value="2"/>
</dbReference>
<dbReference type="WBParaSite" id="ALUE_0001321801-mRNA-1">
    <property type="protein sequence ID" value="ALUE_0001321801-mRNA-1"/>
    <property type="gene ID" value="ALUE_0001321801"/>
</dbReference>
<evidence type="ECO:0000313" key="8">
    <source>
        <dbReference type="Proteomes" id="UP000036681"/>
    </source>
</evidence>
<reference evidence="9" key="1">
    <citation type="submission" date="2016-05" db="UniProtKB">
        <authorList>
            <consortium name="WormBaseParasite"/>
        </authorList>
    </citation>
    <scope>IDENTIFICATION</scope>
</reference>
<dbReference type="SUPFAM" id="SSF57196">
    <property type="entry name" value="EGF/Laminin"/>
    <property type="match status" value="2"/>
</dbReference>
<evidence type="ECO:0000259" key="7">
    <source>
        <dbReference type="PROSITE" id="PS50026"/>
    </source>
</evidence>
<keyword evidence="4 5" id="KW-1015">Disulfide bond</keyword>
<feature type="domain" description="EGF-like" evidence="7">
    <location>
        <begin position="60"/>
        <end position="96"/>
    </location>
</feature>
<protein>
    <submittedName>
        <fullName evidence="9">EGF-like domain-containing protein</fullName>
    </submittedName>
</protein>
<dbReference type="Gene3D" id="2.10.25.10">
    <property type="entry name" value="Laminin"/>
    <property type="match status" value="2"/>
</dbReference>
<dbReference type="Pfam" id="PF00008">
    <property type="entry name" value="EGF"/>
    <property type="match status" value="1"/>
</dbReference>
<sequence length="100" mass="10617">METIENDLRNGLQSIGSGLNKSATEPCGQEECNNHGTCIGNKKSYICMCQIGYSGVHCEESPCDSVRDCNGKGLCIGTASSYTCMCQIGHSGQRCELTVG</sequence>
<evidence type="ECO:0000256" key="6">
    <source>
        <dbReference type="SAM" id="MobiDB-lite"/>
    </source>
</evidence>
<keyword evidence="8" id="KW-1185">Reference proteome</keyword>
<name>A0A0M3I7N1_ASCLU</name>
<dbReference type="GO" id="GO:0007157">
    <property type="term" value="P:heterophilic cell-cell adhesion via plasma membrane cell adhesion molecules"/>
    <property type="evidence" value="ECO:0007669"/>
    <property type="project" value="TreeGrafter"/>
</dbReference>
<dbReference type="AlphaFoldDB" id="A0A0M3I7N1"/>
<accession>A0A0M3I7N1</accession>
<keyword evidence="2" id="KW-0732">Signal</keyword>
<feature type="compositionally biased region" description="Polar residues" evidence="6">
    <location>
        <begin position="11"/>
        <end position="23"/>
    </location>
</feature>
<proteinExistence type="predicted"/>
<comment type="caution">
    <text evidence="5">Lacks conserved residue(s) required for the propagation of feature annotation.</text>
</comment>
<evidence type="ECO:0000256" key="2">
    <source>
        <dbReference type="ARBA" id="ARBA00022729"/>
    </source>
</evidence>
<dbReference type="PANTHER" id="PTHR24049:SF22">
    <property type="entry name" value="DROSOPHILA CRUMBS HOMOLOG"/>
    <property type="match status" value="1"/>
</dbReference>
<dbReference type="SMART" id="SM00181">
    <property type="entry name" value="EGF"/>
    <property type="match status" value="2"/>
</dbReference>
<keyword evidence="1 5" id="KW-0245">EGF-like domain</keyword>
<evidence type="ECO:0000313" key="9">
    <source>
        <dbReference type="WBParaSite" id="ALUE_0001321801-mRNA-1"/>
    </source>
</evidence>
<dbReference type="CDD" id="cd00054">
    <property type="entry name" value="EGF_CA"/>
    <property type="match status" value="2"/>
</dbReference>
<dbReference type="GO" id="GO:0005886">
    <property type="term" value="C:plasma membrane"/>
    <property type="evidence" value="ECO:0007669"/>
    <property type="project" value="TreeGrafter"/>
</dbReference>
<evidence type="ECO:0000256" key="3">
    <source>
        <dbReference type="ARBA" id="ARBA00022737"/>
    </source>
</evidence>